<dbReference type="PROSITE" id="PS50893">
    <property type="entry name" value="ABC_TRANSPORTER_2"/>
    <property type="match status" value="1"/>
</dbReference>
<dbReference type="RefSeq" id="WP_322467972.1">
    <property type="nucleotide sequence ID" value="NZ_JAXOJX010000073.1"/>
</dbReference>
<dbReference type="InterPro" id="IPR027417">
    <property type="entry name" value="P-loop_NTPase"/>
</dbReference>
<evidence type="ECO:0000313" key="7">
    <source>
        <dbReference type="EMBL" id="MDZ5460549.1"/>
    </source>
</evidence>
<dbReference type="EMBL" id="JAXOJX010000073">
    <property type="protein sequence ID" value="MDZ5460549.1"/>
    <property type="molecule type" value="Genomic_DNA"/>
</dbReference>
<comment type="caution">
    <text evidence="7">The sequence shown here is derived from an EMBL/GenBank/DDBJ whole genome shotgun (WGS) entry which is preliminary data.</text>
</comment>
<reference evidence="7 8" key="1">
    <citation type="submission" date="2023-11" db="EMBL/GenBank/DDBJ databases">
        <title>Draft genome of Azohydromonas lata strain H1 (DSM1123), a polyhydroxyalkanoate producer.</title>
        <authorList>
            <person name="Traversa D."/>
            <person name="D'Addabbo P."/>
            <person name="Pazzani C."/>
            <person name="Manzari C."/>
            <person name="Chiara M."/>
            <person name="Scrascia M."/>
        </authorList>
    </citation>
    <scope>NUCLEOTIDE SEQUENCE [LARGE SCALE GENOMIC DNA]</scope>
    <source>
        <strain evidence="7 8">H1</strain>
    </source>
</reference>
<proteinExistence type="inferred from homology"/>
<comment type="similarity">
    <text evidence="1">Belongs to the ABC transporter superfamily.</text>
</comment>
<dbReference type="InterPro" id="IPR017871">
    <property type="entry name" value="ABC_transporter-like_CS"/>
</dbReference>
<dbReference type="PANTHER" id="PTHR24220">
    <property type="entry name" value="IMPORT ATP-BINDING PROTEIN"/>
    <property type="match status" value="1"/>
</dbReference>
<dbReference type="CDD" id="cd03255">
    <property type="entry name" value="ABC_MJ0796_LolCDE_FtsE"/>
    <property type="match status" value="1"/>
</dbReference>
<dbReference type="InterPro" id="IPR017911">
    <property type="entry name" value="MacB-like_ATP-bd"/>
</dbReference>
<evidence type="ECO:0000256" key="4">
    <source>
        <dbReference type="ARBA" id="ARBA00022741"/>
    </source>
</evidence>
<dbReference type="InterPro" id="IPR003593">
    <property type="entry name" value="AAA+_ATPase"/>
</dbReference>
<name>A0ABU5INS3_9BURK</name>
<dbReference type="Pfam" id="PF00005">
    <property type="entry name" value="ABC_tran"/>
    <property type="match status" value="1"/>
</dbReference>
<gene>
    <name evidence="7" type="ORF">SM757_28610</name>
</gene>
<evidence type="ECO:0000313" key="8">
    <source>
        <dbReference type="Proteomes" id="UP001293718"/>
    </source>
</evidence>
<organism evidence="7 8">
    <name type="scientific">Azohydromonas lata</name>
    <dbReference type="NCBI Taxonomy" id="45677"/>
    <lineage>
        <taxon>Bacteria</taxon>
        <taxon>Pseudomonadati</taxon>
        <taxon>Pseudomonadota</taxon>
        <taxon>Betaproteobacteria</taxon>
        <taxon>Burkholderiales</taxon>
        <taxon>Sphaerotilaceae</taxon>
        <taxon>Azohydromonas</taxon>
    </lineage>
</organism>
<keyword evidence="4" id="KW-0547">Nucleotide-binding</keyword>
<evidence type="ECO:0000259" key="6">
    <source>
        <dbReference type="PROSITE" id="PS50893"/>
    </source>
</evidence>
<dbReference type="PROSITE" id="PS00211">
    <property type="entry name" value="ABC_TRANSPORTER_1"/>
    <property type="match status" value="1"/>
</dbReference>
<dbReference type="SUPFAM" id="SSF52540">
    <property type="entry name" value="P-loop containing nucleoside triphosphate hydrolases"/>
    <property type="match status" value="1"/>
</dbReference>
<dbReference type="InterPro" id="IPR015854">
    <property type="entry name" value="ABC_transpr_LolD-like"/>
</dbReference>
<dbReference type="PANTHER" id="PTHR24220:SF689">
    <property type="entry name" value="LIPOPROTEIN-RELEASING SYSTEM ATP-BINDING PROTEIN LOLD"/>
    <property type="match status" value="1"/>
</dbReference>
<dbReference type="InterPro" id="IPR003439">
    <property type="entry name" value="ABC_transporter-like_ATP-bd"/>
</dbReference>
<keyword evidence="3" id="KW-1003">Cell membrane</keyword>
<evidence type="ECO:0000256" key="2">
    <source>
        <dbReference type="ARBA" id="ARBA00022448"/>
    </source>
</evidence>
<dbReference type="Proteomes" id="UP001293718">
    <property type="component" value="Unassembled WGS sequence"/>
</dbReference>
<keyword evidence="8" id="KW-1185">Reference proteome</keyword>
<keyword evidence="5 7" id="KW-0067">ATP-binding</keyword>
<keyword evidence="3" id="KW-0472">Membrane</keyword>
<keyword evidence="2" id="KW-0813">Transport</keyword>
<accession>A0ABU5INS3</accession>
<dbReference type="SMART" id="SM00382">
    <property type="entry name" value="AAA"/>
    <property type="match status" value="1"/>
</dbReference>
<evidence type="ECO:0000256" key="3">
    <source>
        <dbReference type="ARBA" id="ARBA00022475"/>
    </source>
</evidence>
<protein>
    <submittedName>
        <fullName evidence="7">ABC transporter ATP-binding protein</fullName>
    </submittedName>
</protein>
<dbReference type="Gene3D" id="3.40.50.300">
    <property type="entry name" value="P-loop containing nucleotide triphosphate hydrolases"/>
    <property type="match status" value="1"/>
</dbReference>
<evidence type="ECO:0000256" key="5">
    <source>
        <dbReference type="ARBA" id="ARBA00022840"/>
    </source>
</evidence>
<feature type="domain" description="ABC transporter" evidence="6">
    <location>
        <begin position="16"/>
        <end position="247"/>
    </location>
</feature>
<evidence type="ECO:0000256" key="1">
    <source>
        <dbReference type="ARBA" id="ARBA00005417"/>
    </source>
</evidence>
<sequence length="247" mass="26419">MPSSSAAPPQAAAPVMALRGLHKTYRLGRHVVPALRGVDLDVRAGEMLALVGPSGSGKSTLLNLCGLMDRPDTGHIALRGQPVHDLDETRATLLRRDALGFIFQGFNLVPVMTAAENVDYPLFLAGVGADQRRRRVAEALAQVGLAEHAGHRPDALSGGQRQRVAVARALVKRPALVIADEPTASLDSHSADTVLTLMRSLCRAQGAACLIATHDDRLTRRCDRVIRLRDGRIEAETTTPQAERSAA</sequence>
<dbReference type="GO" id="GO:0005524">
    <property type="term" value="F:ATP binding"/>
    <property type="evidence" value="ECO:0007669"/>
    <property type="project" value="UniProtKB-KW"/>
</dbReference>